<organism evidence="3 4">
    <name type="scientific">Hohenbuehelia grisea</name>
    <dbReference type="NCBI Taxonomy" id="104357"/>
    <lineage>
        <taxon>Eukaryota</taxon>
        <taxon>Fungi</taxon>
        <taxon>Dikarya</taxon>
        <taxon>Basidiomycota</taxon>
        <taxon>Agaricomycotina</taxon>
        <taxon>Agaricomycetes</taxon>
        <taxon>Agaricomycetidae</taxon>
        <taxon>Agaricales</taxon>
        <taxon>Pleurotineae</taxon>
        <taxon>Pleurotaceae</taxon>
        <taxon>Hohenbuehelia</taxon>
    </lineage>
</organism>
<gene>
    <name evidence="3" type="ORF">HGRIS_013157</name>
</gene>
<dbReference type="PANTHER" id="PTHR48081">
    <property type="entry name" value="AB HYDROLASE SUPERFAMILY PROTEIN C4A8.06C"/>
    <property type="match status" value="1"/>
</dbReference>
<comment type="caution">
    <text evidence="3">The sequence shown here is derived from an EMBL/GenBank/DDBJ whole genome shotgun (WGS) entry which is preliminary data.</text>
</comment>
<protein>
    <recommendedName>
        <fullName evidence="2">BD-FAE-like domain-containing protein</fullName>
    </recommendedName>
</protein>
<dbReference type="InterPro" id="IPR050300">
    <property type="entry name" value="GDXG_lipolytic_enzyme"/>
</dbReference>
<evidence type="ECO:0000313" key="3">
    <source>
        <dbReference type="EMBL" id="KAL0947013.1"/>
    </source>
</evidence>
<evidence type="ECO:0000259" key="2">
    <source>
        <dbReference type="Pfam" id="PF20434"/>
    </source>
</evidence>
<dbReference type="PANTHER" id="PTHR48081:SF33">
    <property type="entry name" value="KYNURENINE FORMAMIDASE"/>
    <property type="match status" value="1"/>
</dbReference>
<keyword evidence="1" id="KW-0378">Hydrolase</keyword>
<evidence type="ECO:0000313" key="4">
    <source>
        <dbReference type="Proteomes" id="UP001556367"/>
    </source>
</evidence>
<dbReference type="Pfam" id="PF20434">
    <property type="entry name" value="BD-FAE"/>
    <property type="match status" value="1"/>
</dbReference>
<keyword evidence="4" id="KW-1185">Reference proteome</keyword>
<sequence>MVKHFLNIPYVQSSELPTHQFDIYVPNVDNPAARPLICFIHGGAWRAEDKAHHAEFARKLCTLTSCAVAVPNYRLTPNNPAEDEDVFRHPGHAEDALSFLSFAIAWDGTPGLGRLYDSAQIFVIGHSCSAHMLASIFLDSSAATPSLSPSPSLLASVQAIILSEGIYDLDMLLVRFPAYREWFILNAFGNLDAYEPFSVTHLPLRSSTPRWHLIHSRMDSLVDIPQTEAMFAHLTSLVHDPSKVTKDLDSITEEHNDMLKGDNYIRVVGNYIKGCTGVI</sequence>
<accession>A0ABR3IUQ9</accession>
<dbReference type="InterPro" id="IPR029058">
    <property type="entry name" value="AB_hydrolase_fold"/>
</dbReference>
<dbReference type="InterPro" id="IPR049492">
    <property type="entry name" value="BD-FAE-like_dom"/>
</dbReference>
<feature type="domain" description="BD-FAE-like" evidence="2">
    <location>
        <begin position="22"/>
        <end position="233"/>
    </location>
</feature>
<dbReference type="Gene3D" id="3.40.50.1820">
    <property type="entry name" value="alpha/beta hydrolase"/>
    <property type="match status" value="1"/>
</dbReference>
<evidence type="ECO:0000256" key="1">
    <source>
        <dbReference type="ARBA" id="ARBA00022801"/>
    </source>
</evidence>
<name>A0ABR3IUQ9_9AGAR</name>
<reference evidence="4" key="1">
    <citation type="submission" date="2024-06" db="EMBL/GenBank/DDBJ databases">
        <title>Multi-omics analyses provide insights into the biosynthesis of the anticancer antibiotic pleurotin in Hohenbuehelia grisea.</title>
        <authorList>
            <person name="Weaver J.A."/>
            <person name="Alberti F."/>
        </authorList>
    </citation>
    <scope>NUCLEOTIDE SEQUENCE [LARGE SCALE GENOMIC DNA]</scope>
    <source>
        <strain evidence="4">T-177</strain>
    </source>
</reference>
<dbReference type="EMBL" id="JASNQZ010000015">
    <property type="protein sequence ID" value="KAL0947013.1"/>
    <property type="molecule type" value="Genomic_DNA"/>
</dbReference>
<dbReference type="SUPFAM" id="SSF53474">
    <property type="entry name" value="alpha/beta-Hydrolases"/>
    <property type="match status" value="1"/>
</dbReference>
<proteinExistence type="predicted"/>
<dbReference type="Proteomes" id="UP001556367">
    <property type="component" value="Unassembled WGS sequence"/>
</dbReference>